<comment type="caution">
    <text evidence="1">The sequence shown here is derived from an EMBL/GenBank/DDBJ whole genome shotgun (WGS) entry which is preliminary data.</text>
</comment>
<evidence type="ECO:0000313" key="1">
    <source>
        <dbReference type="EMBL" id="MDQ0422612.1"/>
    </source>
</evidence>
<dbReference type="EMBL" id="JAUSUW010000011">
    <property type="protein sequence ID" value="MDQ0422612.1"/>
    <property type="molecule type" value="Genomic_DNA"/>
</dbReference>
<gene>
    <name evidence="1" type="ORF">J2045_003660</name>
</gene>
<protein>
    <recommendedName>
        <fullName evidence="3">Immunity protein 8 of polymorphic toxin system</fullName>
    </recommendedName>
</protein>
<accession>A0ABU0GB75</accession>
<dbReference type="Proteomes" id="UP001238496">
    <property type="component" value="Unassembled WGS sequence"/>
</dbReference>
<dbReference type="Pfam" id="PF15586">
    <property type="entry name" value="Imm8"/>
    <property type="match status" value="1"/>
</dbReference>
<evidence type="ECO:0008006" key="3">
    <source>
        <dbReference type="Google" id="ProtNLM"/>
    </source>
</evidence>
<dbReference type="InterPro" id="IPR028964">
    <property type="entry name" value="Imm8"/>
</dbReference>
<keyword evidence="2" id="KW-1185">Reference proteome</keyword>
<name>A0ABU0GB75_9HYPH</name>
<organism evidence="1 2">
    <name type="scientific">Peteryoungia aggregata LMG 23059</name>
    <dbReference type="NCBI Taxonomy" id="1368425"/>
    <lineage>
        <taxon>Bacteria</taxon>
        <taxon>Pseudomonadati</taxon>
        <taxon>Pseudomonadota</taxon>
        <taxon>Alphaproteobacteria</taxon>
        <taxon>Hyphomicrobiales</taxon>
        <taxon>Rhizobiaceae</taxon>
        <taxon>Peteryoungia</taxon>
    </lineage>
</organism>
<reference evidence="1 2" key="1">
    <citation type="submission" date="2023-07" db="EMBL/GenBank/DDBJ databases">
        <title>Genomic Encyclopedia of Type Strains, Phase IV (KMG-IV): sequencing the most valuable type-strain genomes for metagenomic binning, comparative biology and taxonomic classification.</title>
        <authorList>
            <person name="Goeker M."/>
        </authorList>
    </citation>
    <scope>NUCLEOTIDE SEQUENCE [LARGE SCALE GENOMIC DNA]</scope>
    <source>
        <strain evidence="1 2">DSM 1111</strain>
    </source>
</reference>
<sequence length="111" mass="12639">MTLRYNGFVIFEGDEWQPADLTDFGFWMDFYIGNDSGSDAFTVLVCTPSWFARERGEEVTSGRNVIFMPRFDRNSLGDFLKATCAGESGKSIEAAMLKIDGIGEWEYRHRS</sequence>
<proteinExistence type="predicted"/>
<dbReference type="RefSeq" id="WP_307375344.1">
    <property type="nucleotide sequence ID" value="NZ_JAUSUW010000011.1"/>
</dbReference>
<evidence type="ECO:0000313" key="2">
    <source>
        <dbReference type="Proteomes" id="UP001238496"/>
    </source>
</evidence>